<dbReference type="PANTHER" id="PTHR11579">
    <property type="entry name" value="PROTEIN-L-ISOASPARTATE O-METHYLTRANSFERASE"/>
    <property type="match status" value="1"/>
</dbReference>
<dbReference type="Gene3D" id="3.40.50.150">
    <property type="entry name" value="Vaccinia Virus protein VP39"/>
    <property type="match status" value="1"/>
</dbReference>
<evidence type="ECO:0000256" key="1">
    <source>
        <dbReference type="ARBA" id="ARBA00004496"/>
    </source>
</evidence>
<sequence length="378" mass="41361">MDRAELWPERSPWIRRAVELRPRHDFAPDQLWVWEGHAYTPVERGLDERRWAEVVYGGPYEPTVTQVTVGLASSSLSCCSVVADMLDSLKLEAGHQVLELGTATGWNAALLDHRAGPGRVTSLELDAELAAAARTNLDAAGAQVRVEVADGAAGCPDGAPYDRLIATYAVDRIPWAWVQQVRPGGRIVTPWGRLGHLALTVAEDGASATGWVQGLAMFMPSRTAEPPLAFEQIRRGRAPQHEHIVDRDVRSLTDDPHLRFALRVALPEVRITATGERLLELHDDADSWATLTGPAGDSAGTAAVARQGGPRHLVAEVEDAWDEWLGHGSPELYDYGLTVTDAGRQQYAWAWDRSDGPRWPLPDPEARRPVTEAATATR</sequence>
<evidence type="ECO:0000313" key="14">
    <source>
        <dbReference type="Proteomes" id="UP000254425"/>
    </source>
</evidence>
<feature type="region of interest" description="Disordered" evidence="12">
    <location>
        <begin position="354"/>
        <end position="378"/>
    </location>
</feature>
<evidence type="ECO:0000256" key="11">
    <source>
        <dbReference type="ARBA" id="ARBA00031350"/>
    </source>
</evidence>
<dbReference type="Proteomes" id="UP000254425">
    <property type="component" value="Chromosome"/>
</dbReference>
<evidence type="ECO:0000256" key="12">
    <source>
        <dbReference type="SAM" id="MobiDB-lite"/>
    </source>
</evidence>
<protein>
    <recommendedName>
        <fullName evidence="4">Protein-L-isoaspartate O-methyltransferase</fullName>
        <ecNumber evidence="3">2.1.1.77</ecNumber>
    </recommendedName>
    <alternativeName>
        <fullName evidence="11">L-isoaspartyl protein carboxyl methyltransferase</fullName>
    </alternativeName>
    <alternativeName>
        <fullName evidence="9">Protein L-isoaspartyl methyltransferase</fullName>
    </alternativeName>
    <alternativeName>
        <fullName evidence="10">Protein-beta-aspartate methyltransferase</fullName>
    </alternativeName>
</protein>
<dbReference type="GO" id="GO:0005737">
    <property type="term" value="C:cytoplasm"/>
    <property type="evidence" value="ECO:0007669"/>
    <property type="project" value="UniProtKB-SubCell"/>
</dbReference>
<evidence type="ECO:0000256" key="8">
    <source>
        <dbReference type="ARBA" id="ARBA00022691"/>
    </source>
</evidence>
<proteinExistence type="inferred from homology"/>
<dbReference type="GO" id="GO:0032259">
    <property type="term" value="P:methylation"/>
    <property type="evidence" value="ECO:0007669"/>
    <property type="project" value="UniProtKB-KW"/>
</dbReference>
<dbReference type="AlphaFoldDB" id="A0A345Y1Q6"/>
<dbReference type="EC" id="2.1.1.77" evidence="3"/>
<dbReference type="KEGG" id="sarm:DVA86_32345"/>
<evidence type="ECO:0000256" key="5">
    <source>
        <dbReference type="ARBA" id="ARBA00022490"/>
    </source>
</evidence>
<evidence type="ECO:0000256" key="6">
    <source>
        <dbReference type="ARBA" id="ARBA00022603"/>
    </source>
</evidence>
<evidence type="ECO:0000313" key="13">
    <source>
        <dbReference type="EMBL" id="AXK37822.1"/>
    </source>
</evidence>
<evidence type="ECO:0000256" key="3">
    <source>
        <dbReference type="ARBA" id="ARBA00011890"/>
    </source>
</evidence>
<evidence type="ECO:0000256" key="2">
    <source>
        <dbReference type="ARBA" id="ARBA00005369"/>
    </source>
</evidence>
<accession>A0A345Y1Q6</accession>
<comment type="subcellular location">
    <subcellularLocation>
        <location evidence="1">Cytoplasm</location>
    </subcellularLocation>
</comment>
<evidence type="ECO:0000256" key="7">
    <source>
        <dbReference type="ARBA" id="ARBA00022679"/>
    </source>
</evidence>
<comment type="similarity">
    <text evidence="2">Belongs to the methyltransferase superfamily. L-isoaspartyl/D-aspartyl protein methyltransferase family.</text>
</comment>
<dbReference type="Pfam" id="PF01135">
    <property type="entry name" value="PCMT"/>
    <property type="match status" value="1"/>
</dbReference>
<evidence type="ECO:0000256" key="10">
    <source>
        <dbReference type="ARBA" id="ARBA00031323"/>
    </source>
</evidence>
<keyword evidence="5" id="KW-0963">Cytoplasm</keyword>
<dbReference type="GO" id="GO:0004719">
    <property type="term" value="F:protein-L-isoaspartate (D-aspartate) O-methyltransferase activity"/>
    <property type="evidence" value="ECO:0007669"/>
    <property type="project" value="UniProtKB-EC"/>
</dbReference>
<keyword evidence="7 13" id="KW-0808">Transferase</keyword>
<dbReference type="EMBL" id="CP031320">
    <property type="protein sequence ID" value="AXK37822.1"/>
    <property type="molecule type" value="Genomic_DNA"/>
</dbReference>
<organism evidence="13 14">
    <name type="scientific">Streptomyces armeniacus</name>
    <dbReference type="NCBI Taxonomy" id="83291"/>
    <lineage>
        <taxon>Bacteria</taxon>
        <taxon>Bacillati</taxon>
        <taxon>Actinomycetota</taxon>
        <taxon>Actinomycetes</taxon>
        <taxon>Kitasatosporales</taxon>
        <taxon>Streptomycetaceae</taxon>
        <taxon>Streptomyces</taxon>
    </lineage>
</organism>
<keyword evidence="6 13" id="KW-0489">Methyltransferase</keyword>
<gene>
    <name evidence="13" type="ORF">DVA86_32345</name>
</gene>
<name>A0A345Y1Q6_9ACTN</name>
<dbReference type="SUPFAM" id="SSF53335">
    <property type="entry name" value="S-adenosyl-L-methionine-dependent methyltransferases"/>
    <property type="match status" value="1"/>
</dbReference>
<evidence type="ECO:0000256" key="4">
    <source>
        <dbReference type="ARBA" id="ARBA00013346"/>
    </source>
</evidence>
<reference evidence="13 14" key="1">
    <citation type="submission" date="2018-07" db="EMBL/GenBank/DDBJ databases">
        <title>Draft genome of the type strain Streptomyces armeniacus ATCC 15676.</title>
        <authorList>
            <person name="Labana P."/>
            <person name="Gosse J.T."/>
            <person name="Boddy C.N."/>
        </authorList>
    </citation>
    <scope>NUCLEOTIDE SEQUENCE [LARGE SCALE GENOMIC DNA]</scope>
    <source>
        <strain evidence="13 14">ATCC 15676</strain>
    </source>
</reference>
<dbReference type="InterPro" id="IPR000682">
    <property type="entry name" value="PCMT"/>
</dbReference>
<dbReference type="InterPro" id="IPR029063">
    <property type="entry name" value="SAM-dependent_MTases_sf"/>
</dbReference>
<evidence type="ECO:0000256" key="9">
    <source>
        <dbReference type="ARBA" id="ARBA00030757"/>
    </source>
</evidence>
<dbReference type="PANTHER" id="PTHR11579:SF0">
    <property type="entry name" value="PROTEIN-L-ISOASPARTATE(D-ASPARTATE) O-METHYLTRANSFERASE"/>
    <property type="match status" value="1"/>
</dbReference>
<keyword evidence="8" id="KW-0949">S-adenosyl-L-methionine</keyword>
<keyword evidence="14" id="KW-1185">Reference proteome</keyword>